<keyword evidence="1" id="KW-0418">Kinase</keyword>
<sequence>MKIEVQSHQKQWVMQFENEKQKILSVWGDEIIEIYHIGSTSVPGLKAKPIIDIMPVVQDINKIDHFNEAIADIGYKALGENGITGRRFFKKGENPRTHHVHAFQQENRYEINRHLAVRDYLRTNVAVARAYGELKVALAQQFPYDIEGYCDGKDAFVKRMESQALEWYLK</sequence>
<dbReference type="SUPFAM" id="SSF81301">
    <property type="entry name" value="Nucleotidyltransferase"/>
    <property type="match status" value="1"/>
</dbReference>
<dbReference type="Proteomes" id="UP000254707">
    <property type="component" value="Unassembled WGS sequence"/>
</dbReference>
<dbReference type="PANTHER" id="PTHR34822">
    <property type="entry name" value="GRPB DOMAIN PROTEIN (AFU_ORTHOLOGUE AFUA_1G01530)"/>
    <property type="match status" value="1"/>
</dbReference>
<evidence type="ECO:0000313" key="2">
    <source>
        <dbReference type="Proteomes" id="UP000254707"/>
    </source>
</evidence>
<accession>A0A380HST5</accession>
<protein>
    <submittedName>
        <fullName evidence="1">Dephospho-CoA kinase/protein folding accessory domain-containing protein</fullName>
    </submittedName>
</protein>
<reference evidence="1 2" key="1">
    <citation type="submission" date="2018-06" db="EMBL/GenBank/DDBJ databases">
        <authorList>
            <consortium name="Pathogen Informatics"/>
            <person name="Doyle S."/>
        </authorList>
    </citation>
    <scope>NUCLEOTIDE SEQUENCE [LARGE SCALE GENOMIC DNA]</scope>
    <source>
        <strain evidence="1 2">NCTC7688</strain>
    </source>
</reference>
<gene>
    <name evidence="1" type="ORF">NCTC7688_02624</name>
</gene>
<dbReference type="RefSeq" id="WP_037539123.1">
    <property type="nucleotide sequence ID" value="NZ_CAXOKG010000009.1"/>
</dbReference>
<dbReference type="PANTHER" id="PTHR34822:SF1">
    <property type="entry name" value="GRPB FAMILY PROTEIN"/>
    <property type="match status" value="1"/>
</dbReference>
<keyword evidence="1" id="KW-0808">Transferase</keyword>
<dbReference type="InterPro" id="IPR043519">
    <property type="entry name" value="NT_sf"/>
</dbReference>
<dbReference type="InterPro" id="IPR007344">
    <property type="entry name" value="GrpB/CoaE"/>
</dbReference>
<proteinExistence type="predicted"/>
<dbReference type="AlphaFoldDB" id="A0A380HST5"/>
<evidence type="ECO:0000313" key="1">
    <source>
        <dbReference type="EMBL" id="SUM84670.1"/>
    </source>
</evidence>
<dbReference type="EMBL" id="UHED01000001">
    <property type="protein sequence ID" value="SUM84670.1"/>
    <property type="molecule type" value="Genomic_DNA"/>
</dbReference>
<dbReference type="Pfam" id="PF04229">
    <property type="entry name" value="GrpB"/>
    <property type="match status" value="1"/>
</dbReference>
<dbReference type="GO" id="GO:0016301">
    <property type="term" value="F:kinase activity"/>
    <property type="evidence" value="ECO:0007669"/>
    <property type="project" value="UniProtKB-KW"/>
</dbReference>
<organism evidence="1 2">
    <name type="scientific">Staphylococcus saprophyticus</name>
    <dbReference type="NCBI Taxonomy" id="29385"/>
    <lineage>
        <taxon>Bacteria</taxon>
        <taxon>Bacillati</taxon>
        <taxon>Bacillota</taxon>
        <taxon>Bacilli</taxon>
        <taxon>Bacillales</taxon>
        <taxon>Staphylococcaceae</taxon>
        <taxon>Staphylococcus</taxon>
    </lineage>
</organism>
<dbReference type="Gene3D" id="3.30.460.10">
    <property type="entry name" value="Beta Polymerase, domain 2"/>
    <property type="match status" value="1"/>
</dbReference>
<name>A0A380HST5_STASA</name>